<feature type="signal peptide" evidence="1">
    <location>
        <begin position="1"/>
        <end position="20"/>
    </location>
</feature>
<evidence type="ECO:0000256" key="1">
    <source>
        <dbReference type="SAM" id="SignalP"/>
    </source>
</evidence>
<accession>A0A1U7D3E6</accession>
<dbReference type="EMBL" id="CP014796">
    <property type="protein sequence ID" value="APX22671.1"/>
    <property type="molecule type" value="Genomic_DNA"/>
</dbReference>
<keyword evidence="1" id="KW-0732">Signal</keyword>
<dbReference type="STRING" id="1229727.Ga0080559_TMP1875"/>
<feature type="chain" id="PRO_5010540872" description="Tetratricopeptide repeat protein" evidence="1">
    <location>
        <begin position="21"/>
        <end position="744"/>
    </location>
</feature>
<dbReference type="Proteomes" id="UP000186559">
    <property type="component" value="Chromosome"/>
</dbReference>
<protein>
    <recommendedName>
        <fullName evidence="4">Tetratricopeptide repeat protein</fullName>
    </recommendedName>
</protein>
<sequence length="744" mass="80036" precursor="true">MRRITLAAMLLALLPCVGLAQSVVLRSGEHDDFTRLVFDMPSDLRWRVDRPERRKLAVTFDARGLDLDVSSVFDRINTERISEVTPLPNGDGVSIELACRCSADSFLHQDDMLVIDIRDAIGVVEPLEGDLAETEQARNASTVDLDHEVLSELRLGPDPGIGPRLEQSMLVPRFRANGQSQALAVQNVPLSSQEGDFERMLAEQLARAATDGLLDPAISISLVPDKGAVSEEPPLPVSENRTVTIDAKIASRTSNDRETRVRIGGDVCIPASVLDLASWGDDDTLRKGIPELRGKLFGEFDRLDDEIAVTLAKAYVYLGFGAEARALLDLLPEPPDPGLFALAGIVDGEIDRVGVFAGQSNCEGHAALWALLGSATLPKEAEVNSNAVLRSFEALPLHLRTSLGPRLAIRLAEEGAPDAARSLLGRLSRALGKSDEQMAFSAAQVDKLGGAVGTARQELKRIADGTGSNAANAVADSIEIAVREGERIDPKMGDLAAAYATELRGTDQGSRLWLAQVRALAASGRYDDAFRVLRTDTDHPLDLREQAASDALLIVEDAASETDFLKQVVAGTETFDGIVRPEAALAIARRLLDLKLPDPAERWLSFGGVDPASREARLLRARVHLARSEPEQAEIAIVGLQGEDALRLRARARELMGDYQYATSAYASLGEEQQSEEAAWLAGAWPLLDGRNDPIGRTAAVVETSVPDPGDAPSLSMAEALAGASSEARDTLRKLLDETHLGDE</sequence>
<evidence type="ECO:0000313" key="3">
    <source>
        <dbReference type="Proteomes" id="UP000186559"/>
    </source>
</evidence>
<dbReference type="KEGG" id="tpro:Ga0080559_TMP1875"/>
<evidence type="ECO:0000313" key="2">
    <source>
        <dbReference type="EMBL" id="APX22671.1"/>
    </source>
</evidence>
<reference evidence="2 3" key="1">
    <citation type="submission" date="2016-03" db="EMBL/GenBank/DDBJ databases">
        <title>Deep-sea bacteria in the southern Pacific.</title>
        <authorList>
            <person name="Tang K."/>
        </authorList>
    </citation>
    <scope>NUCLEOTIDE SEQUENCE [LARGE SCALE GENOMIC DNA]</scope>
    <source>
        <strain evidence="2 3">JLT2016</strain>
    </source>
</reference>
<evidence type="ECO:0008006" key="4">
    <source>
        <dbReference type="Google" id="ProtNLM"/>
    </source>
</evidence>
<name>A0A1U7D3E6_9RHOB</name>
<dbReference type="RefSeq" id="WP_229743273.1">
    <property type="nucleotide sequence ID" value="NZ_BMEW01000004.1"/>
</dbReference>
<gene>
    <name evidence="2" type="ORF">Ga0080559_TMP1875</name>
</gene>
<keyword evidence="3" id="KW-1185">Reference proteome</keyword>
<organism evidence="2 3">
    <name type="scientific">Salipiger profundus</name>
    <dbReference type="NCBI Taxonomy" id="1229727"/>
    <lineage>
        <taxon>Bacteria</taxon>
        <taxon>Pseudomonadati</taxon>
        <taxon>Pseudomonadota</taxon>
        <taxon>Alphaproteobacteria</taxon>
        <taxon>Rhodobacterales</taxon>
        <taxon>Roseobacteraceae</taxon>
        <taxon>Salipiger</taxon>
    </lineage>
</organism>
<proteinExistence type="predicted"/>
<dbReference type="AlphaFoldDB" id="A0A1U7D3E6"/>